<dbReference type="EMBL" id="JBHSDR010000003">
    <property type="protein sequence ID" value="MFC4294469.1"/>
    <property type="molecule type" value="Genomic_DNA"/>
</dbReference>
<dbReference type="Gene3D" id="3.30.70.100">
    <property type="match status" value="1"/>
</dbReference>
<evidence type="ECO:0000313" key="2">
    <source>
        <dbReference type="EMBL" id="MFC4294469.1"/>
    </source>
</evidence>
<dbReference type="PANTHER" id="PTHR33336">
    <property type="entry name" value="QUINOL MONOOXYGENASE YGIN-RELATED"/>
    <property type="match status" value="1"/>
</dbReference>
<dbReference type="Proteomes" id="UP001595828">
    <property type="component" value="Unassembled WGS sequence"/>
</dbReference>
<accession>A0ABV8RNR1</accession>
<dbReference type="RefSeq" id="WP_379537919.1">
    <property type="nucleotide sequence ID" value="NZ_JBHSDR010000003.1"/>
</dbReference>
<gene>
    <name evidence="2" type="ORF">ACFO0A_05275</name>
</gene>
<dbReference type="InterPro" id="IPR050744">
    <property type="entry name" value="AI-2_Isomerase_LsrG"/>
</dbReference>
<evidence type="ECO:0000313" key="3">
    <source>
        <dbReference type="Proteomes" id="UP001595828"/>
    </source>
</evidence>
<proteinExistence type="predicted"/>
<evidence type="ECO:0000259" key="1">
    <source>
        <dbReference type="PROSITE" id="PS51725"/>
    </source>
</evidence>
<keyword evidence="3" id="KW-1185">Reference proteome</keyword>
<dbReference type="InterPro" id="IPR011008">
    <property type="entry name" value="Dimeric_a/b-barrel"/>
</dbReference>
<comment type="caution">
    <text evidence="2">The sequence shown here is derived from an EMBL/GenBank/DDBJ whole genome shotgun (WGS) entry which is preliminary data.</text>
</comment>
<dbReference type="InterPro" id="IPR007138">
    <property type="entry name" value="ABM_dom"/>
</dbReference>
<keyword evidence="2" id="KW-0560">Oxidoreductase</keyword>
<name>A0ABV8RNR1_9SPHN</name>
<reference evidence="3" key="1">
    <citation type="journal article" date="2019" name="Int. J. Syst. Evol. Microbiol.">
        <title>The Global Catalogue of Microorganisms (GCM) 10K type strain sequencing project: providing services to taxonomists for standard genome sequencing and annotation.</title>
        <authorList>
            <consortium name="The Broad Institute Genomics Platform"/>
            <consortium name="The Broad Institute Genome Sequencing Center for Infectious Disease"/>
            <person name="Wu L."/>
            <person name="Ma J."/>
        </authorList>
    </citation>
    <scope>NUCLEOTIDE SEQUENCE [LARGE SCALE GENOMIC DNA]</scope>
    <source>
        <strain evidence="3">CGMCC 1.12989</strain>
    </source>
</reference>
<keyword evidence="2" id="KW-0503">Monooxygenase</keyword>
<dbReference type="SUPFAM" id="SSF54909">
    <property type="entry name" value="Dimeric alpha+beta barrel"/>
    <property type="match status" value="1"/>
</dbReference>
<dbReference type="Pfam" id="PF03992">
    <property type="entry name" value="ABM"/>
    <property type="match status" value="1"/>
</dbReference>
<dbReference type="PROSITE" id="PS51725">
    <property type="entry name" value="ABM"/>
    <property type="match status" value="1"/>
</dbReference>
<dbReference type="PANTHER" id="PTHR33336:SF15">
    <property type="entry name" value="ABM DOMAIN-CONTAINING PROTEIN"/>
    <property type="match status" value="1"/>
</dbReference>
<organism evidence="2 3">
    <name type="scientific">Novosphingobium tardum</name>
    <dbReference type="NCBI Taxonomy" id="1538021"/>
    <lineage>
        <taxon>Bacteria</taxon>
        <taxon>Pseudomonadati</taxon>
        <taxon>Pseudomonadota</taxon>
        <taxon>Alphaproteobacteria</taxon>
        <taxon>Sphingomonadales</taxon>
        <taxon>Sphingomonadaceae</taxon>
        <taxon>Novosphingobium</taxon>
    </lineage>
</organism>
<protein>
    <submittedName>
        <fullName evidence="2">Quinol monooxygenase</fullName>
        <ecNumber evidence="2">1.-.-.-</ecNumber>
    </submittedName>
</protein>
<dbReference type="GO" id="GO:0004497">
    <property type="term" value="F:monooxygenase activity"/>
    <property type="evidence" value="ECO:0007669"/>
    <property type="project" value="UniProtKB-KW"/>
</dbReference>
<feature type="domain" description="ABM" evidence="1">
    <location>
        <begin position="2"/>
        <end position="96"/>
    </location>
</feature>
<sequence>MIIVEGWLKLAPGQIDTIMEAGRAMIAATRAEDGCLHYSYAQDFSDPDVIRISERWVDEAALTAHFATPHMAVLNEALANVERLGGDVRQYSAEEVRRLI</sequence>
<dbReference type="EC" id="1.-.-.-" evidence="2"/>